<dbReference type="AlphaFoldDB" id="A0A0D3IHP3"/>
<dbReference type="STRING" id="2903.R1BLK6"/>
<evidence type="ECO:0000313" key="3">
    <source>
        <dbReference type="Proteomes" id="UP000013827"/>
    </source>
</evidence>
<proteinExistence type="predicted"/>
<dbReference type="KEGG" id="ehx:EMIHUDRAFT_257624"/>
<feature type="domain" description="Calcineurin-like phosphoesterase" evidence="1">
    <location>
        <begin position="71"/>
        <end position="144"/>
    </location>
</feature>
<evidence type="ECO:0000313" key="2">
    <source>
        <dbReference type="EnsemblProtists" id="EOD10778"/>
    </source>
</evidence>
<dbReference type="CDD" id="cd00838">
    <property type="entry name" value="MPP_superfamily"/>
    <property type="match status" value="1"/>
</dbReference>
<sequence>MLRDPFEHAALVQRIQSECFAEDIEPPADSLGWTEEELHAFFESGGDELPLRFAETPGVPVRIIPAGMRARVFVISDMHCDHPQNFGWIQQRLPASSSGCFDVCVCCGDVSDNLGVLRQALGVLRARFDEVFFTPGNHELWVRKEPPGTTSLDRIETVRRLCQEKRVR</sequence>
<dbReference type="Pfam" id="PF00149">
    <property type="entry name" value="Metallophos"/>
    <property type="match status" value="1"/>
</dbReference>
<dbReference type="Proteomes" id="UP000013827">
    <property type="component" value="Unassembled WGS sequence"/>
</dbReference>
<dbReference type="InterPro" id="IPR052963">
    <property type="entry name" value="Pantetheine_PDE"/>
</dbReference>
<dbReference type="HOGENOM" id="CLU_1590721_0_0_1"/>
<dbReference type="GeneID" id="17256929"/>
<protein>
    <recommendedName>
        <fullName evidence="1">Calcineurin-like phosphoesterase domain-containing protein</fullName>
    </recommendedName>
</protein>
<dbReference type="EnsemblProtists" id="EOD10778">
    <property type="protein sequence ID" value="EOD10778"/>
    <property type="gene ID" value="EMIHUDRAFT_257624"/>
</dbReference>
<reference evidence="3" key="1">
    <citation type="journal article" date="2013" name="Nature">
        <title>Pan genome of the phytoplankton Emiliania underpins its global distribution.</title>
        <authorList>
            <person name="Read B.A."/>
            <person name="Kegel J."/>
            <person name="Klute M.J."/>
            <person name="Kuo A."/>
            <person name="Lefebvre S.C."/>
            <person name="Maumus F."/>
            <person name="Mayer C."/>
            <person name="Miller J."/>
            <person name="Monier A."/>
            <person name="Salamov A."/>
            <person name="Young J."/>
            <person name="Aguilar M."/>
            <person name="Claverie J.M."/>
            <person name="Frickenhaus S."/>
            <person name="Gonzalez K."/>
            <person name="Herman E.K."/>
            <person name="Lin Y.C."/>
            <person name="Napier J."/>
            <person name="Ogata H."/>
            <person name="Sarno A.F."/>
            <person name="Shmutz J."/>
            <person name="Schroeder D."/>
            <person name="de Vargas C."/>
            <person name="Verret F."/>
            <person name="von Dassow P."/>
            <person name="Valentin K."/>
            <person name="Van de Peer Y."/>
            <person name="Wheeler G."/>
            <person name="Dacks J.B."/>
            <person name="Delwiche C.F."/>
            <person name="Dyhrman S.T."/>
            <person name="Glockner G."/>
            <person name="John U."/>
            <person name="Richards T."/>
            <person name="Worden A.Z."/>
            <person name="Zhang X."/>
            <person name="Grigoriev I.V."/>
            <person name="Allen A.E."/>
            <person name="Bidle K."/>
            <person name="Borodovsky M."/>
            <person name="Bowler C."/>
            <person name="Brownlee C."/>
            <person name="Cock J.M."/>
            <person name="Elias M."/>
            <person name="Gladyshev V.N."/>
            <person name="Groth M."/>
            <person name="Guda C."/>
            <person name="Hadaegh A."/>
            <person name="Iglesias-Rodriguez M.D."/>
            <person name="Jenkins J."/>
            <person name="Jones B.M."/>
            <person name="Lawson T."/>
            <person name="Leese F."/>
            <person name="Lindquist E."/>
            <person name="Lobanov A."/>
            <person name="Lomsadze A."/>
            <person name="Malik S.B."/>
            <person name="Marsh M.E."/>
            <person name="Mackinder L."/>
            <person name="Mock T."/>
            <person name="Mueller-Roeber B."/>
            <person name="Pagarete A."/>
            <person name="Parker M."/>
            <person name="Probert I."/>
            <person name="Quesneville H."/>
            <person name="Raines C."/>
            <person name="Rensing S.A."/>
            <person name="Riano-Pachon D.M."/>
            <person name="Richier S."/>
            <person name="Rokitta S."/>
            <person name="Shiraiwa Y."/>
            <person name="Soanes D.M."/>
            <person name="van der Giezen M."/>
            <person name="Wahlund T.M."/>
            <person name="Williams B."/>
            <person name="Wilson W."/>
            <person name="Wolfe G."/>
            <person name="Wurch L.L."/>
        </authorList>
    </citation>
    <scope>NUCLEOTIDE SEQUENCE</scope>
</reference>
<dbReference type="PANTHER" id="PTHR36492">
    <property type="match status" value="1"/>
</dbReference>
<dbReference type="RefSeq" id="XP_005763207.1">
    <property type="nucleotide sequence ID" value="XM_005763150.1"/>
</dbReference>
<name>A0A0D3IHP3_EMIH1</name>
<reference evidence="2" key="2">
    <citation type="submission" date="2024-10" db="UniProtKB">
        <authorList>
            <consortium name="EnsemblProtists"/>
        </authorList>
    </citation>
    <scope>IDENTIFICATION</scope>
</reference>
<evidence type="ECO:0000259" key="1">
    <source>
        <dbReference type="Pfam" id="PF00149"/>
    </source>
</evidence>
<keyword evidence="3" id="KW-1185">Reference proteome</keyword>
<dbReference type="PaxDb" id="2903-EOD10778"/>
<dbReference type="PANTHER" id="PTHR36492:SF2">
    <property type="entry name" value="[ACYL-CARRIER-PROTEIN] PHOSPHODIESTERASE PPTH"/>
    <property type="match status" value="1"/>
</dbReference>
<dbReference type="GO" id="GO:0016787">
    <property type="term" value="F:hydrolase activity"/>
    <property type="evidence" value="ECO:0007669"/>
    <property type="project" value="InterPro"/>
</dbReference>
<dbReference type="InterPro" id="IPR004843">
    <property type="entry name" value="Calcineurin-like_PHP"/>
</dbReference>
<dbReference type="InterPro" id="IPR029052">
    <property type="entry name" value="Metallo-depent_PP-like"/>
</dbReference>
<accession>A0A0D3IHP3</accession>
<dbReference type="SUPFAM" id="SSF56300">
    <property type="entry name" value="Metallo-dependent phosphatases"/>
    <property type="match status" value="1"/>
</dbReference>
<organism evidence="2 3">
    <name type="scientific">Emiliania huxleyi (strain CCMP1516)</name>
    <dbReference type="NCBI Taxonomy" id="280463"/>
    <lineage>
        <taxon>Eukaryota</taxon>
        <taxon>Haptista</taxon>
        <taxon>Haptophyta</taxon>
        <taxon>Prymnesiophyceae</taxon>
        <taxon>Isochrysidales</taxon>
        <taxon>Noelaerhabdaceae</taxon>
        <taxon>Emiliania</taxon>
    </lineage>
</organism>